<comment type="caution">
    <text evidence="5">The sequence shown here is derived from an EMBL/GenBank/DDBJ whole genome shotgun (WGS) entry which is preliminary data.</text>
</comment>
<dbReference type="GO" id="GO:0003677">
    <property type="term" value="F:DNA binding"/>
    <property type="evidence" value="ECO:0007669"/>
    <property type="project" value="UniProtKB-KW"/>
</dbReference>
<dbReference type="Gene3D" id="1.10.4040.10">
    <property type="entry name" value="Penicillinase repressor domain"/>
    <property type="match status" value="1"/>
</dbReference>
<dbReference type="InterPro" id="IPR036388">
    <property type="entry name" value="WH-like_DNA-bd_sf"/>
</dbReference>
<protein>
    <submittedName>
        <fullName evidence="5">Transcriptional regulator BlaI</fullName>
    </submittedName>
</protein>
<dbReference type="PIRSF" id="PIRSF019455">
    <property type="entry name" value="CopR_AtkY"/>
    <property type="match status" value="1"/>
</dbReference>
<comment type="similarity">
    <text evidence="1">Belongs to the BlaI transcriptional regulatory family.</text>
</comment>
<dbReference type="InterPro" id="IPR036390">
    <property type="entry name" value="WH_DNA-bd_sf"/>
</dbReference>
<dbReference type="Gene3D" id="1.10.10.10">
    <property type="entry name" value="Winged helix-like DNA-binding domain superfamily/Winged helix DNA-binding domain"/>
    <property type="match status" value="1"/>
</dbReference>
<reference evidence="5 6" key="1">
    <citation type="submission" date="2019-02" db="EMBL/GenBank/DDBJ databases">
        <title>Deep-cultivation of Planctomycetes and their phenomic and genomic characterization uncovers novel biology.</title>
        <authorList>
            <person name="Wiegand S."/>
            <person name="Jogler M."/>
            <person name="Boedeker C."/>
            <person name="Pinto D."/>
            <person name="Vollmers J."/>
            <person name="Rivas-Marin E."/>
            <person name="Kohn T."/>
            <person name="Peeters S.H."/>
            <person name="Heuer A."/>
            <person name="Rast P."/>
            <person name="Oberbeckmann S."/>
            <person name="Bunk B."/>
            <person name="Jeske O."/>
            <person name="Meyerdierks A."/>
            <person name="Storesund J.E."/>
            <person name="Kallscheuer N."/>
            <person name="Luecker S."/>
            <person name="Lage O.M."/>
            <person name="Pohl T."/>
            <person name="Merkel B.J."/>
            <person name="Hornburger P."/>
            <person name="Mueller R.-W."/>
            <person name="Bruemmer F."/>
            <person name="Labrenz M."/>
            <person name="Spormann A.M."/>
            <person name="Op Den Camp H."/>
            <person name="Overmann J."/>
            <person name="Amann R."/>
            <person name="Jetten M.S.M."/>
            <person name="Mascher T."/>
            <person name="Medema M.H."/>
            <person name="Devos D.P."/>
            <person name="Kaster A.-K."/>
            <person name="Ovreas L."/>
            <person name="Rohde M."/>
            <person name="Galperin M.Y."/>
            <person name="Jogler C."/>
        </authorList>
    </citation>
    <scope>NUCLEOTIDE SEQUENCE [LARGE SCALE GENOMIC DNA]</scope>
    <source>
        <strain evidence="5 6">Q31b</strain>
    </source>
</reference>
<keyword evidence="6" id="KW-1185">Reference proteome</keyword>
<sequence>MSRPSSSQPTEVELQILRVLWEQGPSTARQIHNRLSAERDTNYSTTVKMLSVMLDKKLVKRDDRVRPQVFRVAASRQQTQKSMLKDLIQNAYDGSIGSLVLQALSSEKASREDLAEIRRLLQKLEGGEK</sequence>
<keyword evidence="2" id="KW-0805">Transcription regulation</keyword>
<dbReference type="OrthoDB" id="280196at2"/>
<accession>A0A5C6E8U1</accession>
<organism evidence="5 6">
    <name type="scientific">Novipirellula aureliae</name>
    <dbReference type="NCBI Taxonomy" id="2527966"/>
    <lineage>
        <taxon>Bacteria</taxon>
        <taxon>Pseudomonadati</taxon>
        <taxon>Planctomycetota</taxon>
        <taxon>Planctomycetia</taxon>
        <taxon>Pirellulales</taxon>
        <taxon>Pirellulaceae</taxon>
        <taxon>Novipirellula</taxon>
    </lineage>
</organism>
<name>A0A5C6E8U1_9BACT</name>
<gene>
    <name evidence="5" type="primary">blaI_1</name>
    <name evidence="5" type="ORF">Q31b_01260</name>
</gene>
<dbReference type="GO" id="GO:0045892">
    <property type="term" value="P:negative regulation of DNA-templated transcription"/>
    <property type="evidence" value="ECO:0007669"/>
    <property type="project" value="InterPro"/>
</dbReference>
<evidence type="ECO:0000313" key="6">
    <source>
        <dbReference type="Proteomes" id="UP000315471"/>
    </source>
</evidence>
<dbReference type="RefSeq" id="WP_146597762.1">
    <property type="nucleotide sequence ID" value="NZ_SJPY01000001.1"/>
</dbReference>
<evidence type="ECO:0000256" key="4">
    <source>
        <dbReference type="ARBA" id="ARBA00023163"/>
    </source>
</evidence>
<keyword evidence="4" id="KW-0804">Transcription</keyword>
<dbReference type="Proteomes" id="UP000315471">
    <property type="component" value="Unassembled WGS sequence"/>
</dbReference>
<evidence type="ECO:0000256" key="1">
    <source>
        <dbReference type="ARBA" id="ARBA00011046"/>
    </source>
</evidence>
<dbReference type="AlphaFoldDB" id="A0A5C6E8U1"/>
<keyword evidence="3" id="KW-0238">DNA-binding</keyword>
<dbReference type="InterPro" id="IPR005650">
    <property type="entry name" value="BlaI_family"/>
</dbReference>
<dbReference type="SUPFAM" id="SSF46785">
    <property type="entry name" value="Winged helix' DNA-binding domain"/>
    <property type="match status" value="1"/>
</dbReference>
<proteinExistence type="inferred from homology"/>
<evidence type="ECO:0000256" key="2">
    <source>
        <dbReference type="ARBA" id="ARBA00023015"/>
    </source>
</evidence>
<dbReference type="EMBL" id="SJPY01000001">
    <property type="protein sequence ID" value="TWU44955.1"/>
    <property type="molecule type" value="Genomic_DNA"/>
</dbReference>
<dbReference type="Pfam" id="PF03965">
    <property type="entry name" value="Penicillinase_R"/>
    <property type="match status" value="1"/>
</dbReference>
<evidence type="ECO:0000313" key="5">
    <source>
        <dbReference type="EMBL" id="TWU44955.1"/>
    </source>
</evidence>
<evidence type="ECO:0000256" key="3">
    <source>
        <dbReference type="ARBA" id="ARBA00023125"/>
    </source>
</evidence>